<sequence>MDAFFATIADPALFATVLRVMTPLLLAGLGVLISDRAGVLNIGMEGMMLVGALTGVLVSAYTGNAWLGFLAALIVCGFVGWVMALVVNGLGAHLIITGIALNMAAAAGTTLVLFFATGDKGMSGALKSEVLPNVGIPFIADIPVLGPLVSGHHILTYLALLSVPLVSILMLRTPFGLRLRAVGMDPKSAATAGISVKRVQAAALVLSGVFGGAAGAYLSMGYVSWFASNMTAGRGFIAIAVEVMGMGSAWGALAASLILAVAETAAITMQSLGLPHELMQMIPYVVPIVVLTVYVSRRRARQLV</sequence>
<dbReference type="PANTHER" id="PTHR43370">
    <property type="entry name" value="SUGAR ABC TRANSPORTER INTEGRAL MEMBRANE PROTEIN-RELATED"/>
    <property type="match status" value="1"/>
</dbReference>
<evidence type="ECO:0000313" key="7">
    <source>
        <dbReference type="Proteomes" id="UP000321062"/>
    </source>
</evidence>
<comment type="subcellular location">
    <subcellularLocation>
        <location evidence="1">Cell membrane</location>
        <topology evidence="1">Multi-pass membrane protein</topology>
    </subcellularLocation>
</comment>
<organism evidence="6 7">
    <name type="scientific">Paradevosia tibetensis</name>
    <dbReference type="NCBI Taxonomy" id="1447062"/>
    <lineage>
        <taxon>Bacteria</taxon>
        <taxon>Pseudomonadati</taxon>
        <taxon>Pseudomonadota</taxon>
        <taxon>Alphaproteobacteria</taxon>
        <taxon>Hyphomicrobiales</taxon>
        <taxon>Devosiaceae</taxon>
        <taxon>Paradevosia</taxon>
    </lineage>
</organism>
<evidence type="ECO:0000256" key="2">
    <source>
        <dbReference type="ARBA" id="ARBA00022475"/>
    </source>
</evidence>
<accession>A0A5B9DMJ2</accession>
<evidence type="ECO:0000256" key="5">
    <source>
        <dbReference type="ARBA" id="ARBA00023136"/>
    </source>
</evidence>
<keyword evidence="7" id="KW-1185">Reference proteome</keyword>
<dbReference type="OrthoDB" id="9792579at2"/>
<dbReference type="Proteomes" id="UP000321062">
    <property type="component" value="Chromosome"/>
</dbReference>
<proteinExistence type="predicted"/>
<gene>
    <name evidence="6" type="ORF">FNA67_08130</name>
</gene>
<dbReference type="KEGG" id="yti:FNA67_08130"/>
<name>A0A5B9DMJ2_9HYPH</name>
<dbReference type="InterPro" id="IPR001851">
    <property type="entry name" value="ABC_transp_permease"/>
</dbReference>
<keyword evidence="4" id="KW-1133">Transmembrane helix</keyword>
<keyword evidence="5" id="KW-0472">Membrane</keyword>
<keyword evidence="3" id="KW-0812">Transmembrane</keyword>
<dbReference type="PANTHER" id="PTHR43370:SF1">
    <property type="entry name" value="GUANOSINE ABC TRANSPORTER PERMEASE PROTEIN NUPQ"/>
    <property type="match status" value="1"/>
</dbReference>
<dbReference type="AlphaFoldDB" id="A0A5B9DMJ2"/>
<evidence type="ECO:0000256" key="3">
    <source>
        <dbReference type="ARBA" id="ARBA00022692"/>
    </source>
</evidence>
<evidence type="ECO:0000313" key="6">
    <source>
        <dbReference type="EMBL" id="QEE20145.1"/>
    </source>
</evidence>
<evidence type="ECO:0000256" key="4">
    <source>
        <dbReference type="ARBA" id="ARBA00022989"/>
    </source>
</evidence>
<protein>
    <submittedName>
        <fullName evidence="6">ABC transporter permease</fullName>
    </submittedName>
</protein>
<dbReference type="CDD" id="cd06580">
    <property type="entry name" value="TM_PBP1_transp_TpRbsC_like"/>
    <property type="match status" value="1"/>
</dbReference>
<dbReference type="GO" id="GO:0005886">
    <property type="term" value="C:plasma membrane"/>
    <property type="evidence" value="ECO:0007669"/>
    <property type="project" value="UniProtKB-SubCell"/>
</dbReference>
<keyword evidence="2" id="KW-1003">Cell membrane</keyword>
<dbReference type="EMBL" id="CP041690">
    <property type="protein sequence ID" value="QEE20145.1"/>
    <property type="molecule type" value="Genomic_DNA"/>
</dbReference>
<dbReference type="GO" id="GO:0022857">
    <property type="term" value="F:transmembrane transporter activity"/>
    <property type="evidence" value="ECO:0007669"/>
    <property type="project" value="InterPro"/>
</dbReference>
<evidence type="ECO:0000256" key="1">
    <source>
        <dbReference type="ARBA" id="ARBA00004651"/>
    </source>
</evidence>
<dbReference type="Pfam" id="PF02653">
    <property type="entry name" value="BPD_transp_2"/>
    <property type="match status" value="1"/>
</dbReference>
<dbReference type="RefSeq" id="WP_049704714.1">
    <property type="nucleotide sequence ID" value="NZ_BMFM01000001.1"/>
</dbReference>
<reference evidence="6 7" key="1">
    <citation type="journal article" date="2015" name="Int. J. Syst. Evol. Microbiol.">
        <title>Youhaiella tibetensis gen. nov., sp. nov., isolated from subsurface sediment.</title>
        <authorList>
            <person name="Wang Y.X."/>
            <person name="Huang F.Q."/>
            <person name="Nogi Y."/>
            <person name="Pang S.J."/>
            <person name="Wang P.K."/>
            <person name="Lv J."/>
        </authorList>
    </citation>
    <scope>NUCLEOTIDE SEQUENCE [LARGE SCALE GENOMIC DNA]</scope>
    <source>
        <strain evidence="7">fig4</strain>
    </source>
</reference>